<dbReference type="STRING" id="168276.SAMN05444580_108136"/>
<keyword evidence="5" id="KW-1185">Reference proteome</keyword>
<evidence type="ECO:0000313" key="4">
    <source>
        <dbReference type="EMBL" id="SDD98524.1"/>
    </source>
</evidence>
<gene>
    <name evidence="4" type="ORF">SAMN05444580_108136</name>
</gene>
<reference evidence="4 5" key="1">
    <citation type="submission" date="2016-10" db="EMBL/GenBank/DDBJ databases">
        <authorList>
            <person name="de Groot N.N."/>
        </authorList>
    </citation>
    <scope>NUCLEOTIDE SEQUENCE [LARGE SCALE GENOMIC DNA]</scope>
    <source>
        <strain evidence="4 5">JCM 11308</strain>
    </source>
</reference>
<feature type="domain" description="Resolvase/invertase-type recombinase catalytic" evidence="3">
    <location>
        <begin position="15"/>
        <end position="167"/>
    </location>
</feature>
<dbReference type="PANTHER" id="PTHR30461:SF2">
    <property type="entry name" value="SERINE RECOMBINASE PINE-RELATED"/>
    <property type="match status" value="1"/>
</dbReference>
<keyword evidence="1" id="KW-0238">DNA-binding</keyword>
<dbReference type="GO" id="GO:0003677">
    <property type="term" value="F:DNA binding"/>
    <property type="evidence" value="ECO:0007669"/>
    <property type="project" value="UniProtKB-KW"/>
</dbReference>
<dbReference type="InterPro" id="IPR006119">
    <property type="entry name" value="Resolv_N"/>
</dbReference>
<keyword evidence="2" id="KW-0233">DNA recombination</keyword>
<evidence type="ECO:0000256" key="2">
    <source>
        <dbReference type="ARBA" id="ARBA00023172"/>
    </source>
</evidence>
<accession>A0A1G6Z6Z8</accession>
<dbReference type="RefSeq" id="WP_072845597.1">
    <property type="nucleotide sequence ID" value="NZ_FNAB01000008.1"/>
</dbReference>
<organism evidence="4 5">
    <name type="scientific">Rhodococcus tukisamuensis</name>
    <dbReference type="NCBI Taxonomy" id="168276"/>
    <lineage>
        <taxon>Bacteria</taxon>
        <taxon>Bacillati</taxon>
        <taxon>Actinomycetota</taxon>
        <taxon>Actinomycetes</taxon>
        <taxon>Mycobacteriales</taxon>
        <taxon>Nocardiaceae</taxon>
        <taxon>Rhodococcus</taxon>
    </lineage>
</organism>
<dbReference type="SUPFAM" id="SSF53041">
    <property type="entry name" value="Resolvase-like"/>
    <property type="match status" value="1"/>
</dbReference>
<dbReference type="GO" id="GO:0000150">
    <property type="term" value="F:DNA strand exchange activity"/>
    <property type="evidence" value="ECO:0007669"/>
    <property type="project" value="InterPro"/>
</dbReference>
<dbReference type="Gene3D" id="3.40.50.1390">
    <property type="entry name" value="Resolvase, N-terminal catalytic domain"/>
    <property type="match status" value="1"/>
</dbReference>
<evidence type="ECO:0000259" key="3">
    <source>
        <dbReference type="SMART" id="SM00857"/>
    </source>
</evidence>
<name>A0A1G6Z6Z8_9NOCA</name>
<dbReference type="InterPro" id="IPR050639">
    <property type="entry name" value="SSR_resolvase"/>
</dbReference>
<dbReference type="Pfam" id="PF00239">
    <property type="entry name" value="Resolvase"/>
    <property type="match status" value="1"/>
</dbReference>
<evidence type="ECO:0000256" key="1">
    <source>
        <dbReference type="ARBA" id="ARBA00023125"/>
    </source>
</evidence>
<dbReference type="CDD" id="cd00338">
    <property type="entry name" value="Ser_Recombinase"/>
    <property type="match status" value="1"/>
</dbReference>
<evidence type="ECO:0000313" key="5">
    <source>
        <dbReference type="Proteomes" id="UP000199417"/>
    </source>
</evidence>
<dbReference type="EMBL" id="FNAB01000008">
    <property type="protein sequence ID" value="SDD98524.1"/>
    <property type="molecule type" value="Genomic_DNA"/>
</dbReference>
<dbReference type="InterPro" id="IPR036162">
    <property type="entry name" value="Resolvase-like_N_sf"/>
</dbReference>
<protein>
    <submittedName>
        <fullName evidence="4">Site-specific DNA recombinase</fullName>
    </submittedName>
</protein>
<dbReference type="SMART" id="SM00857">
    <property type="entry name" value="Resolvase"/>
    <property type="match status" value="1"/>
</dbReference>
<dbReference type="Proteomes" id="UP000199417">
    <property type="component" value="Unassembled WGS sequence"/>
</dbReference>
<sequence>MTAAEPRIEATADTVVAYLRVGRAERAASGLGLDDQRAVIADYADRKGLTVVGEYVDEDEDLTGLKLFRGSVGARTAFEAVARGDAGGLVVSRVDRLCRPIVDLLRLLGVSRAEGWSVHLVDLDLDTGTPAGRMAADIITRSVSSAQQRTSERTKVGLTAKKERGERVGAAPSLPVEVTRRILVERAGGRTLQAIADGLMSDGIPTARGGSKWFAATIKAILGSDNAADVRRQLDLDS</sequence>
<dbReference type="AlphaFoldDB" id="A0A1G6Z6Z8"/>
<proteinExistence type="predicted"/>
<dbReference type="PANTHER" id="PTHR30461">
    <property type="entry name" value="DNA-INVERTASE FROM LAMBDOID PROPHAGE"/>
    <property type="match status" value="1"/>
</dbReference>